<comment type="similarity">
    <text evidence="2">Belongs to the MGMT family.</text>
</comment>
<keyword evidence="13" id="KW-1185">Reference proteome</keyword>
<dbReference type="PANTHER" id="PTHR10815:SF13">
    <property type="entry name" value="METHYLATED-DNA--PROTEIN-CYSTEINE METHYLTRANSFERASE"/>
    <property type="match status" value="1"/>
</dbReference>
<dbReference type="CDD" id="cd06445">
    <property type="entry name" value="ATase"/>
    <property type="match status" value="1"/>
</dbReference>
<dbReference type="InterPro" id="IPR036217">
    <property type="entry name" value="MethylDNA_cys_MeTrfase_DNAb"/>
</dbReference>
<dbReference type="InterPro" id="IPR036631">
    <property type="entry name" value="MGMT_N_sf"/>
</dbReference>
<evidence type="ECO:0000313" key="12">
    <source>
        <dbReference type="EMBL" id="TLV02859.1"/>
    </source>
</evidence>
<comment type="catalytic activity">
    <reaction evidence="1">
        <text>a 4-O-methyl-thymidine in DNA + L-cysteinyl-[protein] = a thymidine in DNA + S-methyl-L-cysteinyl-[protein]</text>
        <dbReference type="Rhea" id="RHEA:53428"/>
        <dbReference type="Rhea" id="RHEA-COMP:10131"/>
        <dbReference type="Rhea" id="RHEA-COMP:10132"/>
        <dbReference type="Rhea" id="RHEA-COMP:13555"/>
        <dbReference type="Rhea" id="RHEA-COMP:13556"/>
        <dbReference type="ChEBI" id="CHEBI:29950"/>
        <dbReference type="ChEBI" id="CHEBI:82612"/>
        <dbReference type="ChEBI" id="CHEBI:137386"/>
        <dbReference type="ChEBI" id="CHEBI:137387"/>
        <dbReference type="EC" id="2.1.1.63"/>
    </reaction>
</comment>
<dbReference type="GO" id="GO:0006281">
    <property type="term" value="P:DNA repair"/>
    <property type="evidence" value="ECO:0007669"/>
    <property type="project" value="UniProtKB-KW"/>
</dbReference>
<keyword evidence="4 12" id="KW-0489">Methyltransferase</keyword>
<dbReference type="PANTHER" id="PTHR10815">
    <property type="entry name" value="METHYLATED-DNA--PROTEIN-CYSTEINE METHYLTRANSFERASE"/>
    <property type="match status" value="1"/>
</dbReference>
<dbReference type="RefSeq" id="WP_138364068.1">
    <property type="nucleotide sequence ID" value="NZ_VCEJ01000002.1"/>
</dbReference>
<evidence type="ECO:0000256" key="4">
    <source>
        <dbReference type="ARBA" id="ARBA00022603"/>
    </source>
</evidence>
<reference evidence="12 13" key="1">
    <citation type="submission" date="2019-05" db="EMBL/GenBank/DDBJ databases">
        <authorList>
            <person name="Qu J.-H."/>
        </authorList>
    </citation>
    <scope>NUCLEOTIDE SEQUENCE [LARGE SCALE GENOMIC DNA]</scope>
    <source>
        <strain evidence="12 13">T17</strain>
    </source>
</reference>
<dbReference type="FunFam" id="1.10.10.10:FF:000214">
    <property type="entry name" value="Methylated-DNA--protein-cysteine methyltransferase"/>
    <property type="match status" value="1"/>
</dbReference>
<evidence type="ECO:0000256" key="5">
    <source>
        <dbReference type="ARBA" id="ARBA00022679"/>
    </source>
</evidence>
<feature type="domain" description="HTH araC/xylS-type" evidence="11">
    <location>
        <begin position="12"/>
        <end position="109"/>
    </location>
</feature>
<evidence type="ECO:0000256" key="3">
    <source>
        <dbReference type="ARBA" id="ARBA00011918"/>
    </source>
</evidence>
<dbReference type="PROSITE" id="PS01124">
    <property type="entry name" value="HTH_ARAC_FAMILY_2"/>
    <property type="match status" value="1"/>
</dbReference>
<gene>
    <name evidence="12" type="ORF">FEN17_04390</name>
</gene>
<evidence type="ECO:0000256" key="2">
    <source>
        <dbReference type="ARBA" id="ARBA00008711"/>
    </source>
</evidence>
<sequence length="281" mass="31417">MDQQTYNYEKIARAIEYIVANAKTQPSLLDVADEVSISQFHFQRVFTEWAGVSPKKFLQYITAGYLKEKIRESSNLIELAEQAGLSSQSRVYDHFTAIEAVTPQEFKSAGKGLDISYGIHNTPFGDCFIAVTERGICAMAFIDDTSRDEQLILLAKKWYYAKISADQSVTAAYIDRIFNPAKKSLEKLPLLVQGTNFQVKVWEALLNIPKGAVTTYQQIAKSIGNPAAVRAVGSAVGDNPIAYLIPCHRVIRKEGVLGEYRWGSLRKKALIGWEAAQQREE</sequence>
<dbReference type="SUPFAM" id="SSF46767">
    <property type="entry name" value="Methylated DNA-protein cysteine methyltransferase, C-terminal domain"/>
    <property type="match status" value="1"/>
</dbReference>
<evidence type="ECO:0000256" key="10">
    <source>
        <dbReference type="ARBA" id="ARBA00049348"/>
    </source>
</evidence>
<dbReference type="Pfam" id="PF01035">
    <property type="entry name" value="DNA_binding_1"/>
    <property type="match status" value="1"/>
</dbReference>
<protein>
    <recommendedName>
        <fullName evidence="3">methylated-DNA--[protein]-cysteine S-methyltransferase</fullName>
        <ecNumber evidence="3">2.1.1.63</ecNumber>
    </recommendedName>
</protein>
<keyword evidence="8" id="KW-0804">Transcription</keyword>
<evidence type="ECO:0000256" key="1">
    <source>
        <dbReference type="ARBA" id="ARBA00001286"/>
    </source>
</evidence>
<evidence type="ECO:0000313" key="13">
    <source>
        <dbReference type="Proteomes" id="UP000306402"/>
    </source>
</evidence>
<dbReference type="GO" id="GO:0003700">
    <property type="term" value="F:DNA-binding transcription factor activity"/>
    <property type="evidence" value="ECO:0007669"/>
    <property type="project" value="InterPro"/>
</dbReference>
<evidence type="ECO:0000256" key="8">
    <source>
        <dbReference type="ARBA" id="ARBA00023163"/>
    </source>
</evidence>
<dbReference type="Gene3D" id="1.10.10.60">
    <property type="entry name" value="Homeodomain-like"/>
    <property type="match status" value="1"/>
</dbReference>
<keyword evidence="9" id="KW-0234">DNA repair</keyword>
<dbReference type="InterPro" id="IPR018060">
    <property type="entry name" value="HTH_AraC"/>
</dbReference>
<dbReference type="InterPro" id="IPR001497">
    <property type="entry name" value="MethylDNA_cys_MeTrfase_AS"/>
</dbReference>
<dbReference type="Gene3D" id="1.10.10.10">
    <property type="entry name" value="Winged helix-like DNA-binding domain superfamily/Winged helix DNA-binding domain"/>
    <property type="match status" value="1"/>
</dbReference>
<evidence type="ECO:0000256" key="6">
    <source>
        <dbReference type="ARBA" id="ARBA00022763"/>
    </source>
</evidence>
<dbReference type="SUPFAM" id="SSF53155">
    <property type="entry name" value="Methylated DNA-protein cysteine methyltransferase domain"/>
    <property type="match status" value="1"/>
</dbReference>
<dbReference type="GO" id="GO:0032259">
    <property type="term" value="P:methylation"/>
    <property type="evidence" value="ECO:0007669"/>
    <property type="project" value="UniProtKB-KW"/>
</dbReference>
<proteinExistence type="inferred from homology"/>
<dbReference type="GO" id="GO:0003908">
    <property type="term" value="F:methylated-DNA-[protein]-cysteine S-methyltransferase activity"/>
    <property type="evidence" value="ECO:0007669"/>
    <property type="project" value="UniProtKB-EC"/>
</dbReference>
<dbReference type="Pfam" id="PF12833">
    <property type="entry name" value="HTH_18"/>
    <property type="match status" value="1"/>
</dbReference>
<evidence type="ECO:0000259" key="11">
    <source>
        <dbReference type="PROSITE" id="PS01124"/>
    </source>
</evidence>
<dbReference type="Gene3D" id="3.30.160.70">
    <property type="entry name" value="Methylated DNA-protein cysteine methyltransferase domain"/>
    <property type="match status" value="1"/>
</dbReference>
<comment type="catalytic activity">
    <reaction evidence="10">
        <text>a 6-O-methyl-2'-deoxyguanosine in DNA + L-cysteinyl-[protein] = S-methyl-L-cysteinyl-[protein] + a 2'-deoxyguanosine in DNA</text>
        <dbReference type="Rhea" id="RHEA:24000"/>
        <dbReference type="Rhea" id="RHEA-COMP:10131"/>
        <dbReference type="Rhea" id="RHEA-COMP:10132"/>
        <dbReference type="Rhea" id="RHEA-COMP:11367"/>
        <dbReference type="Rhea" id="RHEA-COMP:11368"/>
        <dbReference type="ChEBI" id="CHEBI:29950"/>
        <dbReference type="ChEBI" id="CHEBI:82612"/>
        <dbReference type="ChEBI" id="CHEBI:85445"/>
        <dbReference type="ChEBI" id="CHEBI:85448"/>
        <dbReference type="EC" id="2.1.1.63"/>
    </reaction>
</comment>
<dbReference type="InterPro" id="IPR014048">
    <property type="entry name" value="MethylDNA_cys_MeTrfase_DNA-bd"/>
</dbReference>
<dbReference type="OrthoDB" id="9802228at2"/>
<keyword evidence="6" id="KW-0227">DNA damage</keyword>
<organism evidence="12 13">
    <name type="scientific">Dyadobacter luticola</name>
    <dbReference type="NCBI Taxonomy" id="1979387"/>
    <lineage>
        <taxon>Bacteria</taxon>
        <taxon>Pseudomonadati</taxon>
        <taxon>Bacteroidota</taxon>
        <taxon>Cytophagia</taxon>
        <taxon>Cytophagales</taxon>
        <taxon>Spirosomataceae</taxon>
        <taxon>Dyadobacter</taxon>
    </lineage>
</organism>
<keyword evidence="5 12" id="KW-0808">Transferase</keyword>
<dbReference type="InterPro" id="IPR009057">
    <property type="entry name" value="Homeodomain-like_sf"/>
</dbReference>
<dbReference type="Proteomes" id="UP000306402">
    <property type="component" value="Unassembled WGS sequence"/>
</dbReference>
<keyword evidence="7" id="KW-0805">Transcription regulation</keyword>
<name>A0A5R9L3C4_9BACT</name>
<dbReference type="NCBIfam" id="TIGR00589">
    <property type="entry name" value="ogt"/>
    <property type="match status" value="1"/>
</dbReference>
<dbReference type="AlphaFoldDB" id="A0A5R9L3C4"/>
<dbReference type="EC" id="2.1.1.63" evidence="3"/>
<dbReference type="GO" id="GO:0043565">
    <property type="term" value="F:sequence-specific DNA binding"/>
    <property type="evidence" value="ECO:0007669"/>
    <property type="project" value="InterPro"/>
</dbReference>
<comment type="caution">
    <text evidence="12">The sequence shown here is derived from an EMBL/GenBank/DDBJ whole genome shotgun (WGS) entry which is preliminary data.</text>
</comment>
<dbReference type="InterPro" id="IPR036388">
    <property type="entry name" value="WH-like_DNA-bd_sf"/>
</dbReference>
<evidence type="ECO:0000256" key="9">
    <source>
        <dbReference type="ARBA" id="ARBA00023204"/>
    </source>
</evidence>
<dbReference type="SUPFAM" id="SSF46689">
    <property type="entry name" value="Homeodomain-like"/>
    <property type="match status" value="1"/>
</dbReference>
<evidence type="ECO:0000256" key="7">
    <source>
        <dbReference type="ARBA" id="ARBA00023015"/>
    </source>
</evidence>
<accession>A0A5R9L3C4</accession>
<dbReference type="PROSITE" id="PS00374">
    <property type="entry name" value="MGMT"/>
    <property type="match status" value="1"/>
</dbReference>
<dbReference type="EMBL" id="VCEJ01000002">
    <property type="protein sequence ID" value="TLV02859.1"/>
    <property type="molecule type" value="Genomic_DNA"/>
</dbReference>
<dbReference type="SMART" id="SM00342">
    <property type="entry name" value="HTH_ARAC"/>
    <property type="match status" value="1"/>
</dbReference>